<keyword evidence="2" id="KW-0813">Transport</keyword>
<dbReference type="InterPro" id="IPR017937">
    <property type="entry name" value="Thioredoxin_CS"/>
</dbReference>
<dbReference type="GO" id="GO:0005737">
    <property type="term" value="C:cytoplasm"/>
    <property type="evidence" value="ECO:0007669"/>
    <property type="project" value="TreeGrafter"/>
</dbReference>
<dbReference type="EMBL" id="ACVN02000307">
    <property type="protein sequence ID" value="ERK50374.1"/>
    <property type="molecule type" value="Genomic_DNA"/>
</dbReference>
<dbReference type="GO" id="GO:0015035">
    <property type="term" value="F:protein-disulfide reductase activity"/>
    <property type="evidence" value="ECO:0007669"/>
    <property type="project" value="UniProtKB-UniRule"/>
</dbReference>
<organism evidence="11 12">
    <name type="scientific">Propionibacterium acidifaciens F0233</name>
    <dbReference type="NCBI Taxonomy" id="553198"/>
    <lineage>
        <taxon>Bacteria</taxon>
        <taxon>Bacillati</taxon>
        <taxon>Actinomycetota</taxon>
        <taxon>Actinomycetes</taxon>
        <taxon>Propionibacteriales</taxon>
        <taxon>Propionibacteriaceae</taxon>
        <taxon>Propionibacterium</taxon>
    </lineage>
</organism>
<evidence type="ECO:0000259" key="10">
    <source>
        <dbReference type="PROSITE" id="PS51352"/>
    </source>
</evidence>
<dbReference type="PRINTS" id="PR00421">
    <property type="entry name" value="THIOREDOXIN"/>
</dbReference>
<dbReference type="FunFam" id="3.40.30.10:FF:000001">
    <property type="entry name" value="Thioredoxin"/>
    <property type="match status" value="1"/>
</dbReference>
<dbReference type="OrthoDB" id="9790390at2"/>
<dbReference type="PIRSF" id="PIRSF000077">
    <property type="entry name" value="Thioredoxin"/>
    <property type="match status" value="1"/>
</dbReference>
<keyword evidence="3" id="KW-0249">Electron transport</keyword>
<evidence type="ECO:0000313" key="11">
    <source>
        <dbReference type="EMBL" id="ERK50374.1"/>
    </source>
</evidence>
<dbReference type="InterPro" id="IPR013766">
    <property type="entry name" value="Thioredoxin_domain"/>
</dbReference>
<dbReference type="CDD" id="cd02947">
    <property type="entry name" value="TRX_family"/>
    <property type="match status" value="1"/>
</dbReference>
<dbReference type="Gene3D" id="3.40.30.10">
    <property type="entry name" value="Glutaredoxin"/>
    <property type="match status" value="1"/>
</dbReference>
<dbReference type="SUPFAM" id="SSF52833">
    <property type="entry name" value="Thioredoxin-like"/>
    <property type="match status" value="1"/>
</dbReference>
<feature type="active site" description="Nucleophile" evidence="8">
    <location>
        <position position="35"/>
    </location>
</feature>
<keyword evidence="5 9" id="KW-0676">Redox-active center</keyword>
<keyword evidence="12" id="KW-1185">Reference proteome</keyword>
<feature type="disulfide bond" description="Redox-active" evidence="9">
    <location>
        <begin position="32"/>
        <end position="35"/>
    </location>
</feature>
<dbReference type="RefSeq" id="WP_021798751.1">
    <property type="nucleotide sequence ID" value="NZ_ACVN02000307.1"/>
</dbReference>
<evidence type="ECO:0000313" key="12">
    <source>
        <dbReference type="Proteomes" id="UP000017052"/>
    </source>
</evidence>
<comment type="caution">
    <text evidence="11">The sequence shown here is derived from an EMBL/GenBank/DDBJ whole genome shotgun (WGS) entry which is preliminary data.</text>
</comment>
<gene>
    <name evidence="11" type="primary">trxA_1</name>
    <name evidence="11" type="ORF">HMPREF0682_1433</name>
</gene>
<dbReference type="Pfam" id="PF00085">
    <property type="entry name" value="Thioredoxin"/>
    <property type="match status" value="1"/>
</dbReference>
<dbReference type="Proteomes" id="UP000017052">
    <property type="component" value="Unassembled WGS sequence"/>
</dbReference>
<dbReference type="InterPro" id="IPR005746">
    <property type="entry name" value="Thioredoxin"/>
</dbReference>
<feature type="site" description="Deprotonates C-terminal active site Cys" evidence="8">
    <location>
        <position position="26"/>
    </location>
</feature>
<comment type="similarity">
    <text evidence="1 7">Belongs to the thioredoxin family.</text>
</comment>
<evidence type="ECO:0000256" key="2">
    <source>
        <dbReference type="ARBA" id="ARBA00022448"/>
    </source>
</evidence>
<evidence type="ECO:0000256" key="6">
    <source>
        <dbReference type="NCBIfam" id="TIGR01068"/>
    </source>
</evidence>
<dbReference type="PANTHER" id="PTHR45663:SF11">
    <property type="entry name" value="GEO12009P1"/>
    <property type="match status" value="1"/>
</dbReference>
<dbReference type="AlphaFoldDB" id="U2Q2X3"/>
<feature type="site" description="Contributes to redox potential value" evidence="8">
    <location>
        <position position="33"/>
    </location>
</feature>
<proteinExistence type="inferred from homology"/>
<dbReference type="NCBIfam" id="TIGR01068">
    <property type="entry name" value="thioredoxin"/>
    <property type="match status" value="1"/>
</dbReference>
<dbReference type="PANTHER" id="PTHR45663">
    <property type="entry name" value="GEO12009P1"/>
    <property type="match status" value="1"/>
</dbReference>
<evidence type="ECO:0000256" key="9">
    <source>
        <dbReference type="PIRSR" id="PIRSR000077-4"/>
    </source>
</evidence>
<dbReference type="GeneID" id="95359855"/>
<accession>U2Q2X3</accession>
<evidence type="ECO:0000256" key="1">
    <source>
        <dbReference type="ARBA" id="ARBA00008987"/>
    </source>
</evidence>
<dbReference type="InterPro" id="IPR036249">
    <property type="entry name" value="Thioredoxin-like_sf"/>
</dbReference>
<evidence type="ECO:0000256" key="8">
    <source>
        <dbReference type="PIRSR" id="PIRSR000077-1"/>
    </source>
</evidence>
<dbReference type="PROSITE" id="PS51352">
    <property type="entry name" value="THIOREDOXIN_2"/>
    <property type="match status" value="1"/>
</dbReference>
<feature type="domain" description="Thioredoxin" evidence="10">
    <location>
        <begin position="1"/>
        <end position="107"/>
    </location>
</feature>
<protein>
    <recommendedName>
        <fullName evidence="6 7">Thioredoxin</fullName>
    </recommendedName>
</protein>
<sequence>MSNVIDVTDATFHDVVLGSDKPTLVDFWADWCGPCKRMSPILDELSEEYGDRINFVKLDTNANTVVPTQQGVLGLPTVQIYRDGRLVAQFQGAKTRAGLLKVLDEFL</sequence>
<name>U2Q2X3_9ACTN</name>
<evidence type="ECO:0000256" key="4">
    <source>
        <dbReference type="ARBA" id="ARBA00023157"/>
    </source>
</evidence>
<evidence type="ECO:0000256" key="7">
    <source>
        <dbReference type="PIRNR" id="PIRNR000077"/>
    </source>
</evidence>
<dbReference type="PROSITE" id="PS00194">
    <property type="entry name" value="THIOREDOXIN_1"/>
    <property type="match status" value="1"/>
</dbReference>
<keyword evidence="4 9" id="KW-1015">Disulfide bond</keyword>
<evidence type="ECO:0000256" key="5">
    <source>
        <dbReference type="ARBA" id="ARBA00023284"/>
    </source>
</evidence>
<feature type="site" description="Contributes to redox potential value" evidence="8">
    <location>
        <position position="34"/>
    </location>
</feature>
<reference evidence="11" key="1">
    <citation type="submission" date="2013-08" db="EMBL/GenBank/DDBJ databases">
        <authorList>
            <person name="Durkin A.S."/>
            <person name="Haft D.R."/>
            <person name="McCorrison J."/>
            <person name="Torralba M."/>
            <person name="Gillis M."/>
            <person name="Haft D.H."/>
            <person name="Methe B."/>
            <person name="Sutton G."/>
            <person name="Nelson K.E."/>
        </authorList>
    </citation>
    <scope>NUCLEOTIDE SEQUENCE [LARGE SCALE GENOMIC DNA]</scope>
    <source>
        <strain evidence="11">F0233</strain>
    </source>
</reference>
<evidence type="ECO:0000256" key="3">
    <source>
        <dbReference type="ARBA" id="ARBA00022982"/>
    </source>
</evidence>
<feature type="active site" description="Nucleophile" evidence="8">
    <location>
        <position position="32"/>
    </location>
</feature>